<dbReference type="PANTHER" id="PTHR11104">
    <property type="entry name" value="AMINOGLYCOSIDE N3-ACETYLTRANSFERASE"/>
    <property type="match status" value="1"/>
</dbReference>
<dbReference type="Proteomes" id="UP000481043">
    <property type="component" value="Unassembled WGS sequence"/>
</dbReference>
<dbReference type="Pfam" id="PF02522">
    <property type="entry name" value="Antibiotic_NAT"/>
    <property type="match status" value="1"/>
</dbReference>
<keyword evidence="6" id="KW-1185">Reference proteome</keyword>
<dbReference type="GO" id="GO:0046353">
    <property type="term" value="F:aminoglycoside 3-N-acetyltransferase activity"/>
    <property type="evidence" value="ECO:0007669"/>
    <property type="project" value="UniProtKB-EC"/>
</dbReference>
<comment type="caution">
    <text evidence="5">The sequence shown here is derived from an EMBL/GenBank/DDBJ whole genome shotgun (WGS) entry which is preliminary data.</text>
</comment>
<dbReference type="InterPro" id="IPR028345">
    <property type="entry name" value="Antibiotic_NAT-like"/>
</dbReference>
<dbReference type="PANTHER" id="PTHR11104:SF0">
    <property type="entry name" value="SPBETA PROPHAGE-DERIVED AMINOGLYCOSIDE N(3')-ACETYLTRANSFERASE-LIKE PROTEIN YOKD"/>
    <property type="match status" value="1"/>
</dbReference>
<comment type="similarity">
    <text evidence="1 4">Belongs to the antibiotic N-acetyltransferase family.</text>
</comment>
<gene>
    <name evidence="5" type="ORF">G4D63_15940</name>
</gene>
<evidence type="ECO:0000256" key="1">
    <source>
        <dbReference type="ARBA" id="ARBA00006383"/>
    </source>
</evidence>
<dbReference type="SUPFAM" id="SSF110710">
    <property type="entry name" value="TTHA0583/YokD-like"/>
    <property type="match status" value="1"/>
</dbReference>
<evidence type="ECO:0000256" key="3">
    <source>
        <dbReference type="ARBA" id="ARBA00023315"/>
    </source>
</evidence>
<name>A0A6M0QA24_9BACI</name>
<dbReference type="EMBL" id="JAAIWM010000006">
    <property type="protein sequence ID" value="NEY73224.1"/>
    <property type="molecule type" value="Genomic_DNA"/>
</dbReference>
<evidence type="ECO:0000256" key="4">
    <source>
        <dbReference type="RuleBase" id="RU365031"/>
    </source>
</evidence>
<protein>
    <recommendedName>
        <fullName evidence="4">Aminoglycoside N(3)-acetyltransferase</fullName>
        <ecNumber evidence="4">2.3.1.-</ecNumber>
    </recommendedName>
</protein>
<organism evidence="5 6">
    <name type="scientific">Bacillus mesophilus</name>
    <dbReference type="NCBI Taxonomy" id="1808955"/>
    <lineage>
        <taxon>Bacteria</taxon>
        <taxon>Bacillati</taxon>
        <taxon>Bacillota</taxon>
        <taxon>Bacilli</taxon>
        <taxon>Bacillales</taxon>
        <taxon>Bacillaceae</taxon>
        <taxon>Bacillus</taxon>
    </lineage>
</organism>
<evidence type="ECO:0000313" key="6">
    <source>
        <dbReference type="Proteomes" id="UP000481043"/>
    </source>
</evidence>
<evidence type="ECO:0000256" key="2">
    <source>
        <dbReference type="ARBA" id="ARBA00022679"/>
    </source>
</evidence>
<evidence type="ECO:0000313" key="5">
    <source>
        <dbReference type="EMBL" id="NEY73224.1"/>
    </source>
</evidence>
<dbReference type="AlphaFoldDB" id="A0A6M0QA24"/>
<dbReference type="EC" id="2.3.1.-" evidence="4"/>
<reference evidence="5 6" key="1">
    <citation type="submission" date="2020-02" db="EMBL/GenBank/DDBJ databases">
        <title>Bacillus aquiflavi sp. nov., isolated from yellow water of strong flavor Chinese baijiu in Yibin region of China.</title>
        <authorList>
            <person name="Xie J."/>
        </authorList>
    </citation>
    <scope>NUCLEOTIDE SEQUENCE [LARGE SCALE GENOMIC DNA]</scope>
    <source>
        <strain evidence="5 6">SA4</strain>
    </source>
</reference>
<keyword evidence="3 4" id="KW-0012">Acyltransferase</keyword>
<keyword evidence="4" id="KW-0046">Antibiotic resistance</keyword>
<dbReference type="InterPro" id="IPR003679">
    <property type="entry name" value="Amioglycoside_AcTrfase"/>
</dbReference>
<proteinExistence type="inferred from homology"/>
<comment type="catalytic activity">
    <reaction evidence="4">
        <text>a 2-deoxystreptamine antibiotic + acetyl-CoA = an N(3)-acetyl-2-deoxystreptamine antibiotic + CoA + H(+)</text>
        <dbReference type="Rhea" id="RHEA:12665"/>
        <dbReference type="ChEBI" id="CHEBI:15378"/>
        <dbReference type="ChEBI" id="CHEBI:57287"/>
        <dbReference type="ChEBI" id="CHEBI:57288"/>
        <dbReference type="ChEBI" id="CHEBI:57921"/>
        <dbReference type="ChEBI" id="CHEBI:77452"/>
        <dbReference type="EC" id="2.3.1.81"/>
    </reaction>
</comment>
<dbReference type="GO" id="GO:0046677">
    <property type="term" value="P:response to antibiotic"/>
    <property type="evidence" value="ECO:0007669"/>
    <property type="project" value="UniProtKB-KW"/>
</dbReference>
<sequence length="288" mass="31967">MVKSGWTKEIPISKGENIVSEKKSIERIPSPNTATSLQEDFRKLGIERGMVLIVHSSLSSLGWVCGGPVAVVDALMKTVGEEGTIVMPTQTSGNSDPAGWQNPPVPEEWWSTIREEMPAYNSKFSPSRGMGQIVETFRTMPGVKRSQHPAYSFAAWGKYADYILAEQPLESGFGPDSPLGKIYQLDGSILLLGVSHDSNTSLHMAEHSIQDRKRVAKGAALIEDGQRVWKTYEEIEYDADIFENIGKQFEETNPLKVATIGLATCKLMKQRQIVDFAREYFNKGVQIN</sequence>
<accession>A0A6M0QA24</accession>
<keyword evidence="2 4" id="KW-0808">Transferase</keyword>